<dbReference type="RefSeq" id="WP_157561765.1">
    <property type="nucleotide sequence ID" value="NZ_WQKZ01000001.1"/>
</dbReference>
<dbReference type="AlphaFoldDB" id="A0A7K1T9B9"/>
<organism evidence="2 3">
    <name type="scientific">Hymenobacter ginkgonis</name>
    <dbReference type="NCBI Taxonomy" id="2682976"/>
    <lineage>
        <taxon>Bacteria</taxon>
        <taxon>Pseudomonadati</taxon>
        <taxon>Bacteroidota</taxon>
        <taxon>Cytophagia</taxon>
        <taxon>Cytophagales</taxon>
        <taxon>Hymenobacteraceae</taxon>
        <taxon>Hymenobacter</taxon>
    </lineage>
</organism>
<accession>A0A7K1T9B9</accession>
<dbReference type="EMBL" id="WQKZ01000001">
    <property type="protein sequence ID" value="MVN74995.1"/>
    <property type="molecule type" value="Genomic_DNA"/>
</dbReference>
<evidence type="ECO:0000256" key="1">
    <source>
        <dbReference type="SAM" id="SignalP"/>
    </source>
</evidence>
<protein>
    <submittedName>
        <fullName evidence="2">Uncharacterized protein</fullName>
    </submittedName>
</protein>
<keyword evidence="1" id="KW-0732">Signal</keyword>
<reference evidence="2 3" key="1">
    <citation type="submission" date="2019-12" db="EMBL/GenBank/DDBJ databases">
        <title>Hymenobacter sp. HMF4947 Genome sequencing and assembly.</title>
        <authorList>
            <person name="Kang H."/>
            <person name="Cha I."/>
            <person name="Kim H."/>
            <person name="Joh K."/>
        </authorList>
    </citation>
    <scope>NUCLEOTIDE SEQUENCE [LARGE SCALE GENOMIC DNA]</scope>
    <source>
        <strain evidence="2 3">HMF4947</strain>
    </source>
</reference>
<dbReference type="Proteomes" id="UP000441336">
    <property type="component" value="Unassembled WGS sequence"/>
</dbReference>
<keyword evidence="3" id="KW-1185">Reference proteome</keyword>
<feature type="chain" id="PRO_5029776773" evidence="1">
    <location>
        <begin position="20"/>
        <end position="279"/>
    </location>
</feature>
<name>A0A7K1T9B9_9BACT</name>
<gene>
    <name evidence="2" type="ORF">GO988_01505</name>
</gene>
<evidence type="ECO:0000313" key="2">
    <source>
        <dbReference type="EMBL" id="MVN74995.1"/>
    </source>
</evidence>
<comment type="caution">
    <text evidence="2">The sequence shown here is derived from an EMBL/GenBank/DDBJ whole genome shotgun (WGS) entry which is preliminary data.</text>
</comment>
<evidence type="ECO:0000313" key="3">
    <source>
        <dbReference type="Proteomes" id="UP000441336"/>
    </source>
</evidence>
<feature type="signal peptide" evidence="1">
    <location>
        <begin position="1"/>
        <end position="19"/>
    </location>
</feature>
<sequence length="279" mass="31112">MKALLWVGAALLLPAVAVAQPFVAAASAYGQPLGGGSPTPPLPAEATYYTQQVAGGGSITYFGAVCSQNCQHEQFAKLRRAFETSRPNVVFYEKPEDGVDSTETATISRLGEAGYIRYLAEQHQVPVARLDDPVAEYTYLQTKIDPERLKLLCLLRETQRFRAHTNASRAVTKKAMQSFIKNSAYFLPGTEHVIRNTAELELAYRLYFPTGGKWWDAPAGWFNPAVPVASVSNPDIEDFRNAVREFREQTMYGKLMEKAQNGQRVFVVINRDYLPLVRN</sequence>
<proteinExistence type="predicted"/>